<gene>
    <name evidence="4" type="ORF">PsYK624_144900</name>
</gene>
<name>A0A9P3GQ27_9APHY</name>
<sequence>MDGLFPAAPAPAPPGAAEAVQDENDMSSVDPQAPLPEASEELLDALLEEEDKDEMALWCNDDGRIMQMISLCLADFDSADDDSKISQDAAEIARNSITQGTQTQHQRDVKQYIVYHLKRDPKWNAKAVSKDTPHHIRMFIQYKCGPVDQGYKGCRYATAVSIRAALTYWYRHVQKIHDTSEWRVDDDGRCHGLPTRSQAVARYMLGLQKAKAKAGEISQPMKAMTASTLSKIYDAIVASERLTNAQRRQGIVRYNAYLIAFLMMLRVDEVMSLHWRDIGHVPGEDEWLEITLPPRKASQTGTSGRWRLWANDIKPYLCPKRMRILLVSLYGAAPDRNAPMFVQVDDSGALLMNKPMTAAQLSRSLQHDLRTIGETKWHLYRTHSFRRGGAQYRLEQGWSTGKVAQWGGWSQVEAITMFRYFWSPGDFSGFMHHFDRNAPLPAQSIRDWQMISQQRQMQAAHYGQMPYTGF</sequence>
<dbReference type="GO" id="GO:0003677">
    <property type="term" value="F:DNA binding"/>
    <property type="evidence" value="ECO:0007669"/>
    <property type="project" value="InterPro"/>
</dbReference>
<reference evidence="4 5" key="1">
    <citation type="submission" date="2021-08" db="EMBL/GenBank/DDBJ databases">
        <title>Draft Genome Sequence of Phanerochaete sordida strain YK-624.</title>
        <authorList>
            <person name="Mori T."/>
            <person name="Dohra H."/>
            <person name="Suzuki T."/>
            <person name="Kawagishi H."/>
            <person name="Hirai H."/>
        </authorList>
    </citation>
    <scope>NUCLEOTIDE SEQUENCE [LARGE SCALE GENOMIC DNA]</scope>
    <source>
        <strain evidence="4 5">YK-624</strain>
    </source>
</reference>
<dbReference type="InterPro" id="IPR011010">
    <property type="entry name" value="DNA_brk_join_enz"/>
</dbReference>
<dbReference type="InterPro" id="IPR002104">
    <property type="entry name" value="Integrase_catalytic"/>
</dbReference>
<evidence type="ECO:0000256" key="2">
    <source>
        <dbReference type="SAM" id="MobiDB-lite"/>
    </source>
</evidence>
<feature type="domain" description="Tyr recombinase" evidence="3">
    <location>
        <begin position="219"/>
        <end position="435"/>
    </location>
</feature>
<dbReference type="OrthoDB" id="3163890at2759"/>
<keyword evidence="5" id="KW-1185">Reference proteome</keyword>
<dbReference type="SUPFAM" id="SSF56349">
    <property type="entry name" value="DNA breaking-rejoining enzymes"/>
    <property type="match status" value="1"/>
</dbReference>
<evidence type="ECO:0000313" key="5">
    <source>
        <dbReference type="Proteomes" id="UP000703269"/>
    </source>
</evidence>
<dbReference type="InterPro" id="IPR013762">
    <property type="entry name" value="Integrase-like_cat_sf"/>
</dbReference>
<dbReference type="Proteomes" id="UP000703269">
    <property type="component" value="Unassembled WGS sequence"/>
</dbReference>
<dbReference type="PANTHER" id="PTHR34605:SF3">
    <property type="entry name" value="P CELL-TYPE AGGLUTINATION PROTEIN MAP4-LIKE-RELATED"/>
    <property type="match status" value="1"/>
</dbReference>
<evidence type="ECO:0000313" key="4">
    <source>
        <dbReference type="EMBL" id="GJE98264.1"/>
    </source>
</evidence>
<feature type="region of interest" description="Disordered" evidence="2">
    <location>
        <begin position="1"/>
        <end position="36"/>
    </location>
</feature>
<dbReference type="Gene3D" id="1.10.443.10">
    <property type="entry name" value="Intergrase catalytic core"/>
    <property type="match status" value="1"/>
</dbReference>
<proteinExistence type="predicted"/>
<dbReference type="GO" id="GO:0015074">
    <property type="term" value="P:DNA integration"/>
    <property type="evidence" value="ECO:0007669"/>
    <property type="project" value="InterPro"/>
</dbReference>
<dbReference type="PANTHER" id="PTHR34605">
    <property type="entry name" value="PHAGE_INTEGRASE DOMAIN-CONTAINING PROTEIN"/>
    <property type="match status" value="1"/>
</dbReference>
<keyword evidence="1" id="KW-0233">DNA recombination</keyword>
<evidence type="ECO:0000256" key="1">
    <source>
        <dbReference type="ARBA" id="ARBA00023172"/>
    </source>
</evidence>
<dbReference type="PROSITE" id="PS51898">
    <property type="entry name" value="TYR_RECOMBINASE"/>
    <property type="match status" value="1"/>
</dbReference>
<dbReference type="EMBL" id="BPQB01000085">
    <property type="protein sequence ID" value="GJE98264.1"/>
    <property type="molecule type" value="Genomic_DNA"/>
</dbReference>
<protein>
    <recommendedName>
        <fullName evidence="3">Tyr recombinase domain-containing protein</fullName>
    </recommendedName>
</protein>
<dbReference type="GO" id="GO:0006310">
    <property type="term" value="P:DNA recombination"/>
    <property type="evidence" value="ECO:0007669"/>
    <property type="project" value="UniProtKB-KW"/>
</dbReference>
<dbReference type="AlphaFoldDB" id="A0A9P3GQ27"/>
<dbReference type="InterPro" id="IPR052925">
    <property type="entry name" value="Phage_Integrase-like_Recomb"/>
</dbReference>
<organism evidence="4 5">
    <name type="scientific">Phanerochaete sordida</name>
    <dbReference type="NCBI Taxonomy" id="48140"/>
    <lineage>
        <taxon>Eukaryota</taxon>
        <taxon>Fungi</taxon>
        <taxon>Dikarya</taxon>
        <taxon>Basidiomycota</taxon>
        <taxon>Agaricomycotina</taxon>
        <taxon>Agaricomycetes</taxon>
        <taxon>Polyporales</taxon>
        <taxon>Phanerochaetaceae</taxon>
        <taxon>Phanerochaete</taxon>
    </lineage>
</organism>
<evidence type="ECO:0000259" key="3">
    <source>
        <dbReference type="PROSITE" id="PS51898"/>
    </source>
</evidence>
<accession>A0A9P3GQ27</accession>
<comment type="caution">
    <text evidence="4">The sequence shown here is derived from an EMBL/GenBank/DDBJ whole genome shotgun (WGS) entry which is preliminary data.</text>
</comment>